<dbReference type="Gene3D" id="2.40.100.10">
    <property type="entry name" value="Cyclophilin-like"/>
    <property type="match status" value="1"/>
</dbReference>
<dbReference type="EMBL" id="WJNH01000004">
    <property type="protein sequence ID" value="MRG86302.1"/>
    <property type="molecule type" value="Genomic_DNA"/>
</dbReference>
<dbReference type="SUPFAM" id="SSF50891">
    <property type="entry name" value="Cyclophilin-like"/>
    <property type="match status" value="1"/>
</dbReference>
<dbReference type="InterPro" id="IPR003833">
    <property type="entry name" value="CT_C_D"/>
</dbReference>
<dbReference type="GO" id="GO:0005524">
    <property type="term" value="F:ATP binding"/>
    <property type="evidence" value="ECO:0007669"/>
    <property type="project" value="UniProtKB-KW"/>
</dbReference>
<dbReference type="InterPro" id="IPR029000">
    <property type="entry name" value="Cyclophilin-like_dom_sf"/>
</dbReference>
<dbReference type="RefSeq" id="WP_153728217.1">
    <property type="nucleotide sequence ID" value="NZ_WJNH01000004.1"/>
</dbReference>
<dbReference type="PANTHER" id="PTHR34698:SF2">
    <property type="entry name" value="5-OXOPROLINASE SUBUNIT B"/>
    <property type="match status" value="1"/>
</dbReference>
<dbReference type="EC" id="3.5.2.9" evidence="5"/>
<dbReference type="Proteomes" id="UP000480185">
    <property type="component" value="Unassembled WGS sequence"/>
</dbReference>
<feature type="domain" description="Carboxyltransferase" evidence="4">
    <location>
        <begin position="3"/>
        <end position="215"/>
    </location>
</feature>
<organism evidence="5 6">
    <name type="scientific">Salinibacillus xinjiangensis</name>
    <dbReference type="NCBI Taxonomy" id="1229268"/>
    <lineage>
        <taxon>Bacteria</taxon>
        <taxon>Bacillati</taxon>
        <taxon>Bacillota</taxon>
        <taxon>Bacilli</taxon>
        <taxon>Bacillales</taxon>
        <taxon>Bacillaceae</taxon>
        <taxon>Salinibacillus</taxon>
    </lineage>
</organism>
<evidence type="ECO:0000256" key="1">
    <source>
        <dbReference type="ARBA" id="ARBA00022741"/>
    </source>
</evidence>
<dbReference type="GO" id="GO:0017168">
    <property type="term" value="F:5-oxoprolinase (ATP-hydrolyzing) activity"/>
    <property type="evidence" value="ECO:0007669"/>
    <property type="project" value="UniProtKB-EC"/>
</dbReference>
<dbReference type="SUPFAM" id="SSF160467">
    <property type="entry name" value="PH0987 N-terminal domain-like"/>
    <property type="match status" value="1"/>
</dbReference>
<evidence type="ECO:0000313" key="6">
    <source>
        <dbReference type="Proteomes" id="UP000480185"/>
    </source>
</evidence>
<evidence type="ECO:0000256" key="2">
    <source>
        <dbReference type="ARBA" id="ARBA00022801"/>
    </source>
</evidence>
<dbReference type="PANTHER" id="PTHR34698">
    <property type="entry name" value="5-OXOPROLINASE SUBUNIT B"/>
    <property type="match status" value="1"/>
</dbReference>
<reference evidence="5 6" key="1">
    <citation type="submission" date="2019-11" db="EMBL/GenBank/DDBJ databases">
        <authorList>
            <person name="Li J."/>
        </authorList>
    </citation>
    <scope>NUCLEOTIDE SEQUENCE [LARGE SCALE GENOMIC DNA]</scope>
    <source>
        <strain evidence="5 6">J4</strain>
    </source>
</reference>
<evidence type="ECO:0000259" key="4">
    <source>
        <dbReference type="SMART" id="SM00796"/>
    </source>
</evidence>
<keyword evidence="2 5" id="KW-0378">Hydrolase</keyword>
<keyword evidence="6" id="KW-1185">Reference proteome</keyword>
<evidence type="ECO:0000256" key="3">
    <source>
        <dbReference type="ARBA" id="ARBA00022840"/>
    </source>
</evidence>
<comment type="caution">
    <text evidence="5">The sequence shown here is derived from an EMBL/GenBank/DDBJ whole genome shotgun (WGS) entry which is preliminary data.</text>
</comment>
<dbReference type="Pfam" id="PF02682">
    <property type="entry name" value="CT_C_D"/>
    <property type="match status" value="1"/>
</dbReference>
<dbReference type="InterPro" id="IPR010016">
    <property type="entry name" value="PxpB"/>
</dbReference>
<protein>
    <submittedName>
        <fullName evidence="5">5-oxoprolinase subunit PxpB</fullName>
        <ecNumber evidence="5">3.5.2.9</ecNumber>
    </submittedName>
</protein>
<gene>
    <name evidence="5" type="primary">pxpB</name>
    <name evidence="5" type="ORF">GH754_08170</name>
</gene>
<dbReference type="SMART" id="SM00796">
    <property type="entry name" value="AHS1"/>
    <property type="match status" value="1"/>
</dbReference>
<proteinExistence type="predicted"/>
<dbReference type="Gene3D" id="3.30.1360.40">
    <property type="match status" value="1"/>
</dbReference>
<accession>A0A6G1X5T7</accession>
<name>A0A6G1X5T7_9BACI</name>
<dbReference type="NCBIfam" id="TIGR00370">
    <property type="entry name" value="5-oxoprolinase subunit PxpB"/>
    <property type="match status" value="1"/>
</dbReference>
<dbReference type="AlphaFoldDB" id="A0A6G1X5T7"/>
<dbReference type="OrthoDB" id="9778567at2"/>
<keyword evidence="3" id="KW-0067">ATP-binding</keyword>
<keyword evidence="1" id="KW-0547">Nucleotide-binding</keyword>
<sequence length="239" mass="26674">MKFELHPLGDHAVIIELGTEINLDTHQKVKIVTALLDEHPEEWMVEYVPAFTTVTVFYDPIKVLNHLNDSSGRLPYDLVCQQLKVKLTNVTTGNDTESRIVEIPVLYGGDVGPDLHTVAEKNHLTPQEVIDIHSGGDYLVYMIGFAPGFPYIGGMSNEIATPRRKTPRLNIPAGTVGIAGQQTGVYPIETPGGWQLIGKTPIKLFRPNHDQPSLLQAGDQIRFKPITQQEFNDWEEEVE</sequence>
<evidence type="ECO:0000313" key="5">
    <source>
        <dbReference type="EMBL" id="MRG86302.1"/>
    </source>
</evidence>